<dbReference type="GO" id="GO:0005634">
    <property type="term" value="C:nucleus"/>
    <property type="evidence" value="ECO:0007669"/>
    <property type="project" value="UniProtKB-SubCell"/>
</dbReference>
<dbReference type="EC" id="3.5.1.98" evidence="3"/>
<evidence type="ECO:0000256" key="2">
    <source>
        <dbReference type="ARBA" id="ARBA00007738"/>
    </source>
</evidence>
<dbReference type="AlphaFoldDB" id="A0AAD3NK48"/>
<dbReference type="PANTHER" id="PTHR45364">
    <property type="entry name" value="HISTONE DEACETYLASE 9-RELATED"/>
    <property type="match status" value="1"/>
</dbReference>
<keyword evidence="5" id="KW-0378">Hydrolase</keyword>
<evidence type="ECO:0000313" key="11">
    <source>
        <dbReference type="EMBL" id="GLD73387.1"/>
    </source>
</evidence>
<feature type="non-terminal residue" evidence="11">
    <location>
        <position position="1"/>
    </location>
</feature>
<proteinExistence type="inferred from homology"/>
<feature type="compositionally biased region" description="Basic residues" evidence="10">
    <location>
        <begin position="158"/>
        <end position="169"/>
    </location>
</feature>
<feature type="compositionally biased region" description="Low complexity" evidence="10">
    <location>
        <begin position="194"/>
        <end position="209"/>
    </location>
</feature>
<dbReference type="EMBL" id="BRZM01001550">
    <property type="protein sequence ID" value="GLD73387.1"/>
    <property type="molecule type" value="Genomic_DNA"/>
</dbReference>
<evidence type="ECO:0000256" key="8">
    <source>
        <dbReference type="ARBA" id="ARBA00023163"/>
    </source>
</evidence>
<evidence type="ECO:0000256" key="1">
    <source>
        <dbReference type="ARBA" id="ARBA00004123"/>
    </source>
</evidence>
<gene>
    <name evidence="11" type="ORF">AKAME5_002471200</name>
</gene>
<evidence type="ECO:0000256" key="3">
    <source>
        <dbReference type="ARBA" id="ARBA00012111"/>
    </source>
</evidence>
<feature type="compositionally biased region" description="Polar residues" evidence="10">
    <location>
        <begin position="131"/>
        <end position="140"/>
    </location>
</feature>
<protein>
    <recommendedName>
        <fullName evidence="3">histone deacetylase</fullName>
        <ecNumber evidence="3">3.5.1.98</ecNumber>
    </recommendedName>
</protein>
<reference evidence="11" key="1">
    <citation type="submission" date="2022-08" db="EMBL/GenBank/DDBJ databases">
        <title>Genome sequencing of akame (Lates japonicus).</title>
        <authorList>
            <person name="Hashiguchi Y."/>
            <person name="Takahashi H."/>
        </authorList>
    </citation>
    <scope>NUCLEOTIDE SEQUENCE</scope>
    <source>
        <strain evidence="11">Kochi</strain>
    </source>
</reference>
<organism evidence="11 12">
    <name type="scientific">Lates japonicus</name>
    <name type="common">Japanese lates</name>
    <dbReference type="NCBI Taxonomy" id="270547"/>
    <lineage>
        <taxon>Eukaryota</taxon>
        <taxon>Metazoa</taxon>
        <taxon>Chordata</taxon>
        <taxon>Craniata</taxon>
        <taxon>Vertebrata</taxon>
        <taxon>Euteleostomi</taxon>
        <taxon>Actinopterygii</taxon>
        <taxon>Neopterygii</taxon>
        <taxon>Teleostei</taxon>
        <taxon>Neoteleostei</taxon>
        <taxon>Acanthomorphata</taxon>
        <taxon>Carangaria</taxon>
        <taxon>Carangaria incertae sedis</taxon>
        <taxon>Centropomidae</taxon>
        <taxon>Lates</taxon>
    </lineage>
</organism>
<evidence type="ECO:0000256" key="10">
    <source>
        <dbReference type="SAM" id="MobiDB-lite"/>
    </source>
</evidence>
<feature type="compositionally biased region" description="Basic and acidic residues" evidence="10">
    <location>
        <begin position="96"/>
        <end position="114"/>
    </location>
</feature>
<evidence type="ECO:0000256" key="4">
    <source>
        <dbReference type="ARBA" id="ARBA00022491"/>
    </source>
</evidence>
<keyword evidence="12" id="KW-1185">Reference proteome</keyword>
<keyword evidence="9" id="KW-0539">Nucleus</keyword>
<evidence type="ECO:0000256" key="6">
    <source>
        <dbReference type="ARBA" id="ARBA00022853"/>
    </source>
</evidence>
<evidence type="ECO:0000256" key="7">
    <source>
        <dbReference type="ARBA" id="ARBA00023015"/>
    </source>
</evidence>
<dbReference type="Proteomes" id="UP001279410">
    <property type="component" value="Unassembled WGS sequence"/>
</dbReference>
<evidence type="ECO:0000313" key="12">
    <source>
        <dbReference type="Proteomes" id="UP001279410"/>
    </source>
</evidence>
<comment type="similarity">
    <text evidence="2">Belongs to the histone deacetylase family. HD type 2 subfamily.</text>
</comment>
<keyword evidence="7" id="KW-0805">Transcription regulation</keyword>
<dbReference type="PANTHER" id="PTHR45364:SF13">
    <property type="entry name" value="HISTONE DEACETYLASE"/>
    <property type="match status" value="1"/>
</dbReference>
<comment type="caution">
    <text evidence="11">The sequence shown here is derived from an EMBL/GenBank/DDBJ whole genome shotgun (WGS) entry which is preliminary data.</text>
</comment>
<keyword evidence="4" id="KW-0678">Repressor</keyword>
<dbReference type="GO" id="GO:0141221">
    <property type="term" value="F:histone deacetylase activity, hydrolytic mechanism"/>
    <property type="evidence" value="ECO:0007669"/>
    <property type="project" value="UniProtKB-EC"/>
</dbReference>
<feature type="region of interest" description="Disordered" evidence="10">
    <location>
        <begin position="96"/>
        <end position="224"/>
    </location>
</feature>
<evidence type="ECO:0000256" key="9">
    <source>
        <dbReference type="ARBA" id="ARBA00023242"/>
    </source>
</evidence>
<accession>A0AAD3NK48</accession>
<keyword evidence="6" id="KW-0156">Chromatin regulator</keyword>
<keyword evidence="8" id="KW-0804">Transcription</keyword>
<evidence type="ECO:0000256" key="5">
    <source>
        <dbReference type="ARBA" id="ARBA00022801"/>
    </source>
</evidence>
<sequence length="263" mass="28744">MVNAFPSQASWVSATGVFTADIYKTNTDSSVAVPVSCAALFPMDLRVGERGMRPGSDTALLTPLHPPLLLTQFSPQPCTSFSQQQLHQQIRFNVEQRRREQEHHEKQQELQQLKHKDKSQQTWRPGILQPLVSSPSQHSPEGSEGTPLRRAASEPNLKVKHKLKKHLNTRKSPLTRKESAPPTIKHRVPDTLDSSPSSSSTPVSGCSSPNDSLPNENGLLPSAGGLSHEAQKLLLRDGTLANFTIQSPSTLPTITLGLPANAR</sequence>
<comment type="subcellular location">
    <subcellularLocation>
        <location evidence="1">Nucleus</location>
    </subcellularLocation>
</comment>
<name>A0AAD3NK48_LATJO</name>